<dbReference type="AlphaFoldDB" id="A0A1W2E1Q0"/>
<dbReference type="Pfam" id="PF01758">
    <property type="entry name" value="SBF"/>
    <property type="match status" value="1"/>
</dbReference>
<sequence length="437" mass="47917">MYNFRRLCLLLALIAFVVLLTGLFRLDAALWQPAAVAMAVTAAIGIGALETLKNYQYTAWIITAVVAGMIYPAAFLKWGDFDLRNKWLILVVVQMVMFGMGIHMSLRDFTGLGSTGKGVIIGLLCHFTIMPLMGYLLTRVFHFETEIAAGIILIGSCSSGLASNVMVYIARANLVLSVAVTAMATLIAPFLTPLLMKLLAGTLIEIKFFNMMMEIIKIVIVPIGAALVHDYLKRATPKGWKRIQLIAAVCVLWLLALPFGMWKGLEQVFSIEGMESVEILSFFAGAFLVGLIYHLFTLKFNNLDRLMPYISMFGIVYFTTVTTAAGRDNLLKVGFILFLASVIHNGAGYLFGYLLSRIFGLDKRSSRTVAFEVGLQNGGMASGLAGSMGKLGTVGLAAAVFSPWMNISGSILANYWRKQALKEEELEKSTQKIHEEA</sequence>
<keyword evidence="3 5" id="KW-1133">Transmembrane helix</keyword>
<keyword evidence="7" id="KW-1185">Reference proteome</keyword>
<feature type="transmembrane region" description="Helical" evidence="5">
    <location>
        <begin position="208"/>
        <end position="228"/>
    </location>
</feature>
<organism evidence="6 7">
    <name type="scientific">Pedobacter nyackensis</name>
    <dbReference type="NCBI Taxonomy" id="475255"/>
    <lineage>
        <taxon>Bacteria</taxon>
        <taxon>Pseudomonadati</taxon>
        <taxon>Bacteroidota</taxon>
        <taxon>Sphingobacteriia</taxon>
        <taxon>Sphingobacteriales</taxon>
        <taxon>Sphingobacteriaceae</taxon>
        <taxon>Pedobacter</taxon>
    </lineage>
</organism>
<feature type="transmembrane region" description="Helical" evidence="5">
    <location>
        <begin position="35"/>
        <end position="52"/>
    </location>
</feature>
<feature type="transmembrane region" description="Helical" evidence="5">
    <location>
        <begin position="308"/>
        <end position="327"/>
    </location>
</feature>
<feature type="transmembrane region" description="Helical" evidence="5">
    <location>
        <begin position="279"/>
        <end position="296"/>
    </location>
</feature>
<proteinExistence type="predicted"/>
<evidence type="ECO:0000256" key="2">
    <source>
        <dbReference type="ARBA" id="ARBA00022692"/>
    </source>
</evidence>
<evidence type="ECO:0000256" key="3">
    <source>
        <dbReference type="ARBA" id="ARBA00022989"/>
    </source>
</evidence>
<dbReference type="InterPro" id="IPR004710">
    <property type="entry name" value="Bilac:Na_transpt"/>
</dbReference>
<feature type="transmembrane region" description="Helical" evidence="5">
    <location>
        <begin position="333"/>
        <end position="355"/>
    </location>
</feature>
<dbReference type="InterPro" id="IPR038770">
    <property type="entry name" value="Na+/solute_symporter_sf"/>
</dbReference>
<dbReference type="Gene3D" id="1.20.1530.20">
    <property type="match status" value="1"/>
</dbReference>
<evidence type="ECO:0000256" key="1">
    <source>
        <dbReference type="ARBA" id="ARBA00004141"/>
    </source>
</evidence>
<dbReference type="GO" id="GO:0016020">
    <property type="term" value="C:membrane"/>
    <property type="evidence" value="ECO:0007669"/>
    <property type="project" value="UniProtKB-SubCell"/>
</dbReference>
<feature type="transmembrane region" description="Helical" evidence="5">
    <location>
        <begin position="118"/>
        <end position="141"/>
    </location>
</feature>
<dbReference type="STRING" id="475255.SAMN04488101_109123"/>
<accession>A0A1W2E1Q0</accession>
<dbReference type="OrthoDB" id="9806785at2"/>
<comment type="subcellular location">
    <subcellularLocation>
        <location evidence="1">Membrane</location>
        <topology evidence="1">Multi-pass membrane protein</topology>
    </subcellularLocation>
</comment>
<feature type="transmembrane region" description="Helical" evidence="5">
    <location>
        <begin position="57"/>
        <end position="75"/>
    </location>
</feature>
<dbReference type="PANTHER" id="PTHR10361:SF28">
    <property type="entry name" value="P3 PROTEIN-RELATED"/>
    <property type="match status" value="1"/>
</dbReference>
<evidence type="ECO:0000313" key="7">
    <source>
        <dbReference type="Proteomes" id="UP000192678"/>
    </source>
</evidence>
<keyword evidence="2 5" id="KW-0812">Transmembrane</keyword>
<evidence type="ECO:0000313" key="6">
    <source>
        <dbReference type="EMBL" id="SMD03744.1"/>
    </source>
</evidence>
<name>A0A1W2E1Q0_9SPHI</name>
<evidence type="ECO:0000256" key="4">
    <source>
        <dbReference type="ARBA" id="ARBA00023136"/>
    </source>
</evidence>
<protein>
    <submittedName>
        <fullName evidence="6">Bile acid:Na+ symporter, BASS family</fullName>
    </submittedName>
</protein>
<keyword evidence="4 5" id="KW-0472">Membrane</keyword>
<dbReference type="Proteomes" id="UP000192678">
    <property type="component" value="Unassembled WGS sequence"/>
</dbReference>
<dbReference type="EMBL" id="FWYB01000009">
    <property type="protein sequence ID" value="SMD03744.1"/>
    <property type="molecule type" value="Genomic_DNA"/>
</dbReference>
<dbReference type="RefSeq" id="WP_084290602.1">
    <property type="nucleotide sequence ID" value="NZ_FWYB01000009.1"/>
</dbReference>
<dbReference type="PANTHER" id="PTHR10361">
    <property type="entry name" value="SODIUM-BILE ACID COTRANSPORTER"/>
    <property type="match status" value="1"/>
</dbReference>
<evidence type="ECO:0000256" key="5">
    <source>
        <dbReference type="SAM" id="Phobius"/>
    </source>
</evidence>
<feature type="transmembrane region" description="Helical" evidence="5">
    <location>
        <begin position="240"/>
        <end position="259"/>
    </location>
</feature>
<reference evidence="6 7" key="1">
    <citation type="submission" date="2017-04" db="EMBL/GenBank/DDBJ databases">
        <authorList>
            <person name="Afonso C.L."/>
            <person name="Miller P.J."/>
            <person name="Scott M.A."/>
            <person name="Spackman E."/>
            <person name="Goraichik I."/>
            <person name="Dimitrov K.M."/>
            <person name="Suarez D.L."/>
            <person name="Swayne D.E."/>
        </authorList>
    </citation>
    <scope>NUCLEOTIDE SEQUENCE [LARGE SCALE GENOMIC DNA]</scope>
    <source>
        <strain evidence="6 7">DSM 19625</strain>
    </source>
</reference>
<gene>
    <name evidence="6" type="ORF">SAMN04488101_109123</name>
</gene>
<feature type="transmembrane region" description="Helical" evidence="5">
    <location>
        <begin position="147"/>
        <end position="167"/>
    </location>
</feature>
<feature type="transmembrane region" description="Helical" evidence="5">
    <location>
        <begin position="87"/>
        <end position="106"/>
    </location>
</feature>
<feature type="transmembrane region" description="Helical" evidence="5">
    <location>
        <begin position="174"/>
        <end position="196"/>
    </location>
</feature>
<dbReference type="InterPro" id="IPR002657">
    <property type="entry name" value="BilAc:Na_symport/Acr3"/>
</dbReference>